<evidence type="ECO:0000313" key="2">
    <source>
        <dbReference type="Proteomes" id="UP000320421"/>
    </source>
</evidence>
<dbReference type="PANTHER" id="PTHR43737:SF1">
    <property type="entry name" value="DUF1501 DOMAIN-CONTAINING PROTEIN"/>
    <property type="match status" value="1"/>
</dbReference>
<dbReference type="SUPFAM" id="SSF53649">
    <property type="entry name" value="Alkaline phosphatase-like"/>
    <property type="match status" value="1"/>
</dbReference>
<evidence type="ECO:0000313" key="1">
    <source>
        <dbReference type="EMBL" id="QDT21854.1"/>
    </source>
</evidence>
<protein>
    <recommendedName>
        <fullName evidence="3">DUF1501 domain-containing protein</fullName>
    </recommendedName>
</protein>
<dbReference type="PANTHER" id="PTHR43737">
    <property type="entry name" value="BLL7424 PROTEIN"/>
    <property type="match status" value="1"/>
</dbReference>
<dbReference type="OrthoDB" id="238140at2"/>
<dbReference type="InterPro" id="IPR017850">
    <property type="entry name" value="Alkaline_phosphatase_core_sf"/>
</dbReference>
<dbReference type="InterPro" id="IPR010869">
    <property type="entry name" value="DUF1501"/>
</dbReference>
<accession>A0A517PR49</accession>
<keyword evidence="2" id="KW-1185">Reference proteome</keyword>
<name>A0A517PR49_9PLAN</name>
<dbReference type="RefSeq" id="WP_145186812.1">
    <property type="nucleotide sequence ID" value="NZ_CP036266.1"/>
</dbReference>
<dbReference type="Proteomes" id="UP000320421">
    <property type="component" value="Chromosome"/>
</dbReference>
<sequence>MKQRKQIKRRDVLQAGFLGGLGLSLPGFLKLSAAQSEAPVRKKSSADAVLFLNLAGGVSHLDTLDMKPEAPVETQGEFKSIQTCMPGHQVCEYLPKYAKVADQFTLLRGISHSAGAHPQGQSWISTGNRPVPALIYPSLGSVITKEIPSRPDLPGYVAIPKTEWNAGYMGDAFAPFKTNTVPQPGKPFQVRGISLPEGLTLEKVNQRQQLLNKLDRRFKGEQTESQLLDALDQFGSQAYHMITSKRARAAFDVEQESPRLRQMFGADEFSQSVFLGCRLIEYGVPFVTVTYQGWDTHTENFAGHRRLIPPLDSGMTAGLEMLKQKGLWERTLVVIMGEFGRTPKINENAGRDHYPRVNWCLMTGGGVQPGQMIGGTTKAGDAPDDQTEITPDDIAATIYHALGIDPLKEYYTNTGRPTMLVPHGRIMHELFA</sequence>
<reference evidence="1 2" key="1">
    <citation type="submission" date="2019-02" db="EMBL/GenBank/DDBJ databases">
        <title>Deep-cultivation of Planctomycetes and their phenomic and genomic characterization uncovers novel biology.</title>
        <authorList>
            <person name="Wiegand S."/>
            <person name="Jogler M."/>
            <person name="Boedeker C."/>
            <person name="Pinto D."/>
            <person name="Vollmers J."/>
            <person name="Rivas-Marin E."/>
            <person name="Kohn T."/>
            <person name="Peeters S.H."/>
            <person name="Heuer A."/>
            <person name="Rast P."/>
            <person name="Oberbeckmann S."/>
            <person name="Bunk B."/>
            <person name="Jeske O."/>
            <person name="Meyerdierks A."/>
            <person name="Storesund J.E."/>
            <person name="Kallscheuer N."/>
            <person name="Luecker S."/>
            <person name="Lage O.M."/>
            <person name="Pohl T."/>
            <person name="Merkel B.J."/>
            <person name="Hornburger P."/>
            <person name="Mueller R.-W."/>
            <person name="Bruemmer F."/>
            <person name="Labrenz M."/>
            <person name="Spormann A.M."/>
            <person name="Op den Camp H."/>
            <person name="Overmann J."/>
            <person name="Amann R."/>
            <person name="Jetten M.S.M."/>
            <person name="Mascher T."/>
            <person name="Medema M.H."/>
            <person name="Devos D.P."/>
            <person name="Kaster A.-K."/>
            <person name="Ovreas L."/>
            <person name="Rohde M."/>
            <person name="Galperin M.Y."/>
            <person name="Jogler C."/>
        </authorList>
    </citation>
    <scope>NUCLEOTIDE SEQUENCE [LARGE SCALE GENOMIC DNA]</scope>
    <source>
        <strain evidence="1 2">HG66A1</strain>
    </source>
</reference>
<proteinExistence type="predicted"/>
<organism evidence="1 2">
    <name type="scientific">Gimesia chilikensis</name>
    <dbReference type="NCBI Taxonomy" id="2605989"/>
    <lineage>
        <taxon>Bacteria</taxon>
        <taxon>Pseudomonadati</taxon>
        <taxon>Planctomycetota</taxon>
        <taxon>Planctomycetia</taxon>
        <taxon>Planctomycetales</taxon>
        <taxon>Planctomycetaceae</taxon>
        <taxon>Gimesia</taxon>
    </lineage>
</organism>
<dbReference type="Pfam" id="PF07394">
    <property type="entry name" value="DUF1501"/>
    <property type="match status" value="1"/>
</dbReference>
<dbReference type="InterPro" id="IPR006311">
    <property type="entry name" value="TAT_signal"/>
</dbReference>
<dbReference type="AlphaFoldDB" id="A0A517PR49"/>
<evidence type="ECO:0008006" key="3">
    <source>
        <dbReference type="Google" id="ProtNLM"/>
    </source>
</evidence>
<dbReference type="EMBL" id="CP036266">
    <property type="protein sequence ID" value="QDT21854.1"/>
    <property type="molecule type" value="Genomic_DNA"/>
</dbReference>
<dbReference type="PROSITE" id="PS51318">
    <property type="entry name" value="TAT"/>
    <property type="match status" value="1"/>
</dbReference>
<gene>
    <name evidence="1" type="ORF">HG66A1_36580</name>
</gene>